<feature type="compositionally biased region" description="Low complexity" evidence="1">
    <location>
        <begin position="1179"/>
        <end position="1209"/>
    </location>
</feature>
<protein>
    <recommendedName>
        <fullName evidence="4">Suppressor of anucleate metulae protein B</fullName>
    </recommendedName>
</protein>
<feature type="region of interest" description="Disordered" evidence="1">
    <location>
        <begin position="288"/>
        <end position="330"/>
    </location>
</feature>
<feature type="region of interest" description="Disordered" evidence="1">
    <location>
        <begin position="794"/>
        <end position="852"/>
    </location>
</feature>
<sequence>MEKMDKSKTAGKIHRWGTGLFENDSDSLIIHHLTEESGVQTKTTSSFLYLGDVKAHVLRKHLDAGALDKMLKKHLPIDRATVLDGQDAKDTMWYWPINRCPGNKLCLLGAIMTQLGCKIRPDFRQSLEDLHDKVGLSRNAQVQLRHALNVYVDGIPYDFRWKRRPIGLENDDSAADPIWGDISEVLVQAGEDSDPAMRLMSRQIFGPMLKCTFAGDTEHPQNACGNCGKKKAPNGSPCRPCSLCGQRRYCSRNELAHRPKHQLICDDPDYRKMGNVWANSRDRVDADAPKKLSRVTELDNQTTGSDDEDGTSSAESAPGSDSTGSSDDDDLDAMPACGNCAKTMTSQDTFQSLRAQILDNFSITMPDQLKTKMVLAHHNSTWWCIVYGNESKPIWKTGKGCDTSELALRKVLVSSTNLEILEGGNGPYGIFITCAEGGYQVIVLDPNHRVVVFGDAEEKVHESETEVLRTLLESTRMKVEEKYGKDQNDDDDDERPRYPPSNQGDRPREASFPGATPGGLFDTKPHGHFSFENDSNRQRPPHIPLPGTGPLSSSGMFSATSGRGLFGNSTDAQRQPTCVEAGQDLFGNNIYPQGQPAAFPFGHNANQQGQPNAFPFGHSTNQQGPPTASRFGPNTNAQGWHNGACQTPSAVLPANNCTNRAAGGLFGHCPSGQGLFGCSRDASGPSGAYDPRPFVPGLPLCYGLFAHPPGYNTNVTVNLNGLTISVYSTTAVSSKTDGRNNQNNNTANNQSSTVDRFKPGHRRLWSSPSSSTCTHADLEKSCFAGPFAPSARDNLQCPFQNGPSQNGPTFQGQASPGPATTPGDRKVPRGGLFGAQPDGFNTSTDVSAKNKSSGGLFGHQTAVPGAYTPPHVVLRGQSLFGSAPSESKDTRLDGPSAVDETNAIEVPLSPGSEVKRLWFGKHYKILAAEVRRAEKESTRLGIANLRVPRCIEEIIWASERLDNESGILAAVVRPSYEENREEVRRALEEGGWVPESTDFDRRVHLSATVEDTSSLSDAEERSNSGNNKSKGKAVDRPSQSTKTATSKRKVSPRPTAQDSAPAAKKDAASSAGGLMGSAWATAAKLAGHTPAVTEADDKSSGTIPELSSVDAAMRAAADQTTSVSSIPVGSMFAPKPAPSGVSIPETATTKQSPAPSSLFGSAPRSMFAPSPAPSPAPAPSSFAPSPFASGSFAPGPSAPGAAPSFGGPSVRPAVVPVKESIEESAGKSLEEPVEEAAKESAETEKPAAEKKKPKHGGLFDSQYAS</sequence>
<name>A0A9P8GGB1_AURME</name>
<evidence type="ECO:0000313" key="3">
    <source>
        <dbReference type="Proteomes" id="UP000767238"/>
    </source>
</evidence>
<evidence type="ECO:0000313" key="2">
    <source>
        <dbReference type="EMBL" id="KAH0221293.1"/>
    </source>
</evidence>
<proteinExistence type="predicted"/>
<feature type="compositionally biased region" description="Polar residues" evidence="1">
    <location>
        <begin position="839"/>
        <end position="852"/>
    </location>
</feature>
<feature type="region of interest" description="Disordered" evidence="1">
    <location>
        <begin position="479"/>
        <end position="557"/>
    </location>
</feature>
<comment type="caution">
    <text evidence="2">The sequence shown here is derived from an EMBL/GenBank/DDBJ whole genome shotgun (WGS) entry which is preliminary data.</text>
</comment>
<feature type="compositionally biased region" description="Basic and acidic residues" evidence="1">
    <location>
        <begin position="1219"/>
        <end position="1250"/>
    </location>
</feature>
<feature type="region of interest" description="Disordered" evidence="1">
    <location>
        <begin position="1087"/>
        <end position="1106"/>
    </location>
</feature>
<feature type="region of interest" description="Disordered" evidence="1">
    <location>
        <begin position="1111"/>
        <end position="1265"/>
    </location>
</feature>
<gene>
    <name evidence="2" type="ORF">KCV03_g5105</name>
</gene>
<feature type="compositionally biased region" description="Low complexity" evidence="1">
    <location>
        <begin position="740"/>
        <end position="753"/>
    </location>
</feature>
<feature type="region of interest" description="Disordered" evidence="1">
    <location>
        <begin position="733"/>
        <end position="772"/>
    </location>
</feature>
<feature type="compositionally biased region" description="Polar residues" evidence="1">
    <location>
        <begin position="1118"/>
        <end position="1127"/>
    </location>
</feature>
<organism evidence="2 3">
    <name type="scientific">Aureobasidium melanogenum</name>
    <name type="common">Aureobasidium pullulans var. melanogenum</name>
    <dbReference type="NCBI Taxonomy" id="46634"/>
    <lineage>
        <taxon>Eukaryota</taxon>
        <taxon>Fungi</taxon>
        <taxon>Dikarya</taxon>
        <taxon>Ascomycota</taxon>
        <taxon>Pezizomycotina</taxon>
        <taxon>Dothideomycetes</taxon>
        <taxon>Dothideomycetidae</taxon>
        <taxon>Dothideales</taxon>
        <taxon>Saccotheciaceae</taxon>
        <taxon>Aureobasidium</taxon>
    </lineage>
</organism>
<accession>A0A9P8GGB1</accession>
<dbReference type="EMBL" id="JAHFYH010000033">
    <property type="protein sequence ID" value="KAH0221293.1"/>
    <property type="molecule type" value="Genomic_DNA"/>
</dbReference>
<feature type="compositionally biased region" description="Basic and acidic residues" evidence="1">
    <location>
        <begin position="523"/>
        <end position="537"/>
    </location>
</feature>
<feature type="compositionally biased region" description="Low complexity" evidence="1">
    <location>
        <begin position="1056"/>
        <end position="1069"/>
    </location>
</feature>
<dbReference type="Proteomes" id="UP000767238">
    <property type="component" value="Unassembled WGS sequence"/>
</dbReference>
<feature type="compositionally biased region" description="Polar residues" evidence="1">
    <location>
        <begin position="1145"/>
        <end position="1159"/>
    </location>
</feature>
<reference evidence="2" key="2">
    <citation type="submission" date="2021-08" db="EMBL/GenBank/DDBJ databases">
        <authorList>
            <person name="Gostincar C."/>
            <person name="Sun X."/>
            <person name="Song Z."/>
            <person name="Gunde-Cimerman N."/>
        </authorList>
    </citation>
    <scope>NUCLEOTIDE SEQUENCE</scope>
    <source>
        <strain evidence="2">EXF-8016</strain>
    </source>
</reference>
<feature type="compositionally biased region" description="Basic and acidic residues" evidence="1">
    <location>
        <begin position="288"/>
        <end position="297"/>
    </location>
</feature>
<evidence type="ECO:0000256" key="1">
    <source>
        <dbReference type="SAM" id="MobiDB-lite"/>
    </source>
</evidence>
<reference evidence="2" key="1">
    <citation type="journal article" date="2021" name="J Fungi (Basel)">
        <title>Virulence traits and population genomics of the black yeast Aureobasidium melanogenum.</title>
        <authorList>
            <person name="Cernosa A."/>
            <person name="Sun X."/>
            <person name="Gostincar C."/>
            <person name="Fang C."/>
            <person name="Gunde-Cimerman N."/>
            <person name="Song Z."/>
        </authorList>
    </citation>
    <scope>NUCLEOTIDE SEQUENCE</scope>
    <source>
        <strain evidence="2">EXF-8016</strain>
    </source>
</reference>
<dbReference type="AlphaFoldDB" id="A0A9P8GGB1"/>
<feature type="region of interest" description="Disordered" evidence="1">
    <location>
        <begin position="1010"/>
        <end position="1069"/>
    </location>
</feature>
<feature type="non-terminal residue" evidence="2">
    <location>
        <position position="1265"/>
    </location>
</feature>
<dbReference type="OrthoDB" id="5231159at2759"/>
<evidence type="ECO:0008006" key="4">
    <source>
        <dbReference type="Google" id="ProtNLM"/>
    </source>
</evidence>
<feature type="compositionally biased region" description="Polar residues" evidence="1">
    <location>
        <begin position="797"/>
        <end position="814"/>
    </location>
</feature>